<proteinExistence type="predicted"/>
<sequence length="224" mass="23862">MPVCPIGHRSEDIEYCDVCGRPMDGTIPASPIAGFCRNCGTARTPDARFCENCGTRFEDPPHPAHGASAENRGVPRIPGPRPPVSAPQGWVAVVNADRAYYNSVIAELGPDAPGLEFPPYCPERRIPLRDGEVWIGRRSASRGITPAIDLGEPPADPGVSHLHAVLNARADGTWTITDHGARNGTTMNGEVEPLKAMVPVPVGDGDRIHVGAWTTITLTRRGGP</sequence>
<dbReference type="Proteomes" id="UP001596972">
    <property type="component" value="Unassembled WGS sequence"/>
</dbReference>
<protein>
    <submittedName>
        <fullName evidence="3">FHA domain-containing protein</fullName>
    </submittedName>
</protein>
<feature type="domain" description="FHA" evidence="2">
    <location>
        <begin position="133"/>
        <end position="192"/>
    </location>
</feature>
<dbReference type="Pfam" id="PF12773">
    <property type="entry name" value="DZR"/>
    <property type="match status" value="1"/>
</dbReference>
<name>A0ABW3EFG6_9ACTN</name>
<dbReference type="PROSITE" id="PS50006">
    <property type="entry name" value="FHA_DOMAIN"/>
    <property type="match status" value="1"/>
</dbReference>
<evidence type="ECO:0000313" key="4">
    <source>
        <dbReference type="Proteomes" id="UP001596972"/>
    </source>
</evidence>
<dbReference type="SUPFAM" id="SSF49879">
    <property type="entry name" value="SMAD/FHA domain"/>
    <property type="match status" value="1"/>
</dbReference>
<evidence type="ECO:0000313" key="3">
    <source>
        <dbReference type="EMBL" id="MFD0899093.1"/>
    </source>
</evidence>
<dbReference type="InterPro" id="IPR025874">
    <property type="entry name" value="DZR"/>
</dbReference>
<dbReference type="Pfam" id="PF00498">
    <property type="entry name" value="FHA"/>
    <property type="match status" value="1"/>
</dbReference>
<reference evidence="4" key="1">
    <citation type="journal article" date="2019" name="Int. J. Syst. Evol. Microbiol.">
        <title>The Global Catalogue of Microorganisms (GCM) 10K type strain sequencing project: providing services to taxonomists for standard genome sequencing and annotation.</title>
        <authorList>
            <consortium name="The Broad Institute Genomics Platform"/>
            <consortium name="The Broad Institute Genome Sequencing Center for Infectious Disease"/>
            <person name="Wu L."/>
            <person name="Ma J."/>
        </authorList>
    </citation>
    <scope>NUCLEOTIDE SEQUENCE [LARGE SCALE GENOMIC DNA]</scope>
    <source>
        <strain evidence="4">JCM 31202</strain>
    </source>
</reference>
<gene>
    <name evidence="3" type="ORF">ACFQ11_01620</name>
</gene>
<evidence type="ECO:0000259" key="2">
    <source>
        <dbReference type="PROSITE" id="PS50006"/>
    </source>
</evidence>
<dbReference type="CDD" id="cd00060">
    <property type="entry name" value="FHA"/>
    <property type="match status" value="1"/>
</dbReference>
<dbReference type="RefSeq" id="WP_378295892.1">
    <property type="nucleotide sequence ID" value="NZ_JBHTJA010000001.1"/>
</dbReference>
<dbReference type="Gene3D" id="2.60.200.20">
    <property type="match status" value="1"/>
</dbReference>
<keyword evidence="4" id="KW-1185">Reference proteome</keyword>
<dbReference type="InterPro" id="IPR000253">
    <property type="entry name" value="FHA_dom"/>
</dbReference>
<keyword evidence="1" id="KW-0597">Phosphoprotein</keyword>
<dbReference type="InterPro" id="IPR008984">
    <property type="entry name" value="SMAD_FHA_dom_sf"/>
</dbReference>
<dbReference type="EMBL" id="JBHTJA010000001">
    <property type="protein sequence ID" value="MFD0899093.1"/>
    <property type="molecule type" value="Genomic_DNA"/>
</dbReference>
<comment type="caution">
    <text evidence="3">The sequence shown here is derived from an EMBL/GenBank/DDBJ whole genome shotgun (WGS) entry which is preliminary data.</text>
</comment>
<organism evidence="3 4">
    <name type="scientific">Actinomadura sediminis</name>
    <dbReference type="NCBI Taxonomy" id="1038904"/>
    <lineage>
        <taxon>Bacteria</taxon>
        <taxon>Bacillati</taxon>
        <taxon>Actinomycetota</taxon>
        <taxon>Actinomycetes</taxon>
        <taxon>Streptosporangiales</taxon>
        <taxon>Thermomonosporaceae</taxon>
        <taxon>Actinomadura</taxon>
    </lineage>
</organism>
<evidence type="ECO:0000256" key="1">
    <source>
        <dbReference type="ARBA" id="ARBA00022553"/>
    </source>
</evidence>
<accession>A0ABW3EFG6</accession>